<evidence type="ECO:0000313" key="3">
    <source>
        <dbReference type="Proteomes" id="UP001589858"/>
    </source>
</evidence>
<organism evidence="2 3">
    <name type="scientific">Novosphingobium clariflavum</name>
    <dbReference type="NCBI Taxonomy" id="2029884"/>
    <lineage>
        <taxon>Bacteria</taxon>
        <taxon>Pseudomonadati</taxon>
        <taxon>Pseudomonadota</taxon>
        <taxon>Alphaproteobacteria</taxon>
        <taxon>Sphingomonadales</taxon>
        <taxon>Sphingomonadaceae</taxon>
        <taxon>Novosphingobium</taxon>
    </lineage>
</organism>
<proteinExistence type="predicted"/>
<evidence type="ECO:0000259" key="1">
    <source>
        <dbReference type="Pfam" id="PF04717"/>
    </source>
</evidence>
<dbReference type="Pfam" id="PF18946">
    <property type="entry name" value="Apex"/>
    <property type="match status" value="1"/>
</dbReference>
<comment type="caution">
    <text evidence="2">The sequence shown here is derived from an EMBL/GenBank/DDBJ whole genome shotgun (WGS) entry which is preliminary data.</text>
</comment>
<keyword evidence="3" id="KW-1185">Reference proteome</keyword>
<accession>A0ABV6SEB7</accession>
<reference evidence="2 3" key="1">
    <citation type="submission" date="2024-09" db="EMBL/GenBank/DDBJ databases">
        <authorList>
            <person name="Sun Q."/>
            <person name="Mori K."/>
        </authorList>
    </citation>
    <scope>NUCLEOTIDE SEQUENCE [LARGE SCALE GENOMIC DNA]</scope>
    <source>
        <strain evidence="2 3">CICC 11035S</strain>
    </source>
</reference>
<protein>
    <submittedName>
        <fullName evidence="2">Phage baseplate assembly protein V</fullName>
    </submittedName>
</protein>
<gene>
    <name evidence="2" type="ORF">ACFFF8_23735</name>
</gene>
<sequence length="185" mass="18731">MANSADLERRSGELLQDGVVASVDYEAATCTIELGDLVTGDLPWFAPRAGGVTVWSPPVPGEQCTVLCPEGDIDNGRVLLGLWSDANPPPSSDPDLVVIAFPDGARMGYHHGAHALAVTLPGGGTATIDAPGGTVWNGPVTFNDDVTVNAKVTASEDVVGGGISLKSHKHSAVAAGTAQSGAPVP</sequence>
<dbReference type="EMBL" id="JBHLTM010000088">
    <property type="protein sequence ID" value="MFC0687606.1"/>
    <property type="molecule type" value="Genomic_DNA"/>
</dbReference>
<dbReference type="InterPro" id="IPR037026">
    <property type="entry name" value="Vgr_OB-fold_dom_sf"/>
</dbReference>
<dbReference type="Gene3D" id="2.40.50.230">
    <property type="entry name" value="Gp5 N-terminal domain"/>
    <property type="match status" value="1"/>
</dbReference>
<dbReference type="Proteomes" id="UP001589858">
    <property type="component" value="Unassembled WGS sequence"/>
</dbReference>
<dbReference type="InterPro" id="IPR013046">
    <property type="entry name" value="GpV/Gp45"/>
</dbReference>
<dbReference type="RefSeq" id="WP_267224163.1">
    <property type="nucleotide sequence ID" value="NZ_JAPCWC010000032.1"/>
</dbReference>
<dbReference type="InterPro" id="IPR044033">
    <property type="entry name" value="GpV-like_apex"/>
</dbReference>
<evidence type="ECO:0000313" key="2">
    <source>
        <dbReference type="EMBL" id="MFC0687606.1"/>
    </source>
</evidence>
<name>A0ABV6SEB7_9SPHN</name>
<dbReference type="InterPro" id="IPR006531">
    <property type="entry name" value="Gp5/Vgr_OB"/>
</dbReference>
<feature type="domain" description="Gp5/Type VI secretion system Vgr protein OB-fold" evidence="1">
    <location>
        <begin position="17"/>
        <end position="83"/>
    </location>
</feature>
<dbReference type="Gene3D" id="6.20.150.10">
    <property type="match status" value="1"/>
</dbReference>
<dbReference type="Pfam" id="PF04717">
    <property type="entry name" value="Phage_base_V"/>
    <property type="match status" value="1"/>
</dbReference>
<dbReference type="NCBIfam" id="TIGR01644">
    <property type="entry name" value="phage_P2_V"/>
    <property type="match status" value="1"/>
</dbReference>